<reference evidence="6" key="1">
    <citation type="submission" date="2023-06" db="EMBL/GenBank/DDBJ databases">
        <title>Survivors Of The Sea: Transcriptome response of Skeletonema marinoi to long-term dormancy.</title>
        <authorList>
            <person name="Pinder M.I.M."/>
            <person name="Kourtchenko O."/>
            <person name="Robertson E.K."/>
            <person name="Larsson T."/>
            <person name="Maumus F."/>
            <person name="Osuna-Cruz C.M."/>
            <person name="Vancaester E."/>
            <person name="Stenow R."/>
            <person name="Vandepoele K."/>
            <person name="Ploug H."/>
            <person name="Bruchert V."/>
            <person name="Godhe A."/>
            <person name="Topel M."/>
        </authorList>
    </citation>
    <scope>NUCLEOTIDE SEQUENCE</scope>
    <source>
        <strain evidence="6">R05AC</strain>
    </source>
</reference>
<dbReference type="SUPFAM" id="SSF144232">
    <property type="entry name" value="HIT/MYND zinc finger-like"/>
    <property type="match status" value="1"/>
</dbReference>
<protein>
    <recommendedName>
        <fullName evidence="5">MYND-type domain-containing protein</fullName>
    </recommendedName>
</protein>
<accession>A0AAD9DA40</accession>
<sequence>MAPRRKLTGAQAILFANICHHYIDEAETDCNDTPESPFEQGSEIETCGRCRHRDAMRRRTATSDTIQHNSTFRAMIEILFTALSVESDTQHDHEDVGEDLLNYDETDEIGRKRTEEEMEDIKVKNALIEHRAEKNLNKIKKGKDVGEFHVEDANYGIDDMLSRVNKLKLIFDGGPVSKRERDSIRPLNDDEKYAFRWRRLCDAALHQDTDSSEGLSLQKIPLCNVNFDWRCQKLNKWYMALNLLLDTKLLNYGTARDRALITGEVSYKSYADPSQLPRVKALEQNINLLMKVYASTWDPKLLAIDQRRIYAICSNELYAGHYHRKWVVGFHGECVARGINFEEPGKNYQARLYIFRDTKDDLIDGCEYSFGCDEGADLEWRQRDWRPKEEGPKELGFDQRTCTESDCNDTPESVPIFSHLSRAQRLKLVADVAIGMLCEDESLPPDTVQHNSTFMAIIQILFTALEIEVDIQDDQGDVGEDLLNYDEADRSCHPRTAQEVEDIKVKNALIEHRAEKNLKKLKKGKDVGEFHVEEKETPHGVEDMLSAANQLNRIYKGGAVSKRERDSIRPLNYDEKYAFRWRRLCDAALQQDTPNNSTFRDAFPLCNVNFDWRCAKCDKWYMALNLLLDTKLMDYGSATDKALITGEVSYKSYADPSQLPRVKSLERNINLLMKVYASSWDPKLLAIDQRRIYAICSNELYAGHYHRKWVVGFHEVCVARGINFQEPGKNYQARLDIFRDTKDDLIDGCEYAFGCYEDEDLERVHRNWRPKEEGPKELGFEQRTCSGPGKPDRFSSALSFRFCWETENLQSCSRCKAVLYCGRECQVADWKRGHKNVCARLAKERKDKEKISQMAKED</sequence>
<proteinExistence type="predicted"/>
<name>A0AAD9DA40_9STRA</name>
<dbReference type="Pfam" id="PF01753">
    <property type="entry name" value="zf-MYND"/>
    <property type="match status" value="1"/>
</dbReference>
<evidence type="ECO:0000313" key="6">
    <source>
        <dbReference type="EMBL" id="KAK1739737.1"/>
    </source>
</evidence>
<dbReference type="InterPro" id="IPR002893">
    <property type="entry name" value="Znf_MYND"/>
</dbReference>
<gene>
    <name evidence="6" type="ORF">QTG54_009496</name>
</gene>
<dbReference type="Proteomes" id="UP001224775">
    <property type="component" value="Unassembled WGS sequence"/>
</dbReference>
<dbReference type="Gene3D" id="6.10.140.2220">
    <property type="match status" value="1"/>
</dbReference>
<evidence type="ECO:0000256" key="4">
    <source>
        <dbReference type="PROSITE-ProRule" id="PRU00134"/>
    </source>
</evidence>
<dbReference type="EMBL" id="JATAAI010000017">
    <property type="protein sequence ID" value="KAK1739737.1"/>
    <property type="molecule type" value="Genomic_DNA"/>
</dbReference>
<evidence type="ECO:0000256" key="1">
    <source>
        <dbReference type="ARBA" id="ARBA00022723"/>
    </source>
</evidence>
<comment type="caution">
    <text evidence="6">The sequence shown here is derived from an EMBL/GenBank/DDBJ whole genome shotgun (WGS) entry which is preliminary data.</text>
</comment>
<keyword evidence="1" id="KW-0479">Metal-binding</keyword>
<evidence type="ECO:0000313" key="7">
    <source>
        <dbReference type="Proteomes" id="UP001224775"/>
    </source>
</evidence>
<keyword evidence="2 4" id="KW-0863">Zinc-finger</keyword>
<keyword evidence="3" id="KW-0862">Zinc</keyword>
<evidence type="ECO:0000256" key="3">
    <source>
        <dbReference type="ARBA" id="ARBA00022833"/>
    </source>
</evidence>
<dbReference type="GO" id="GO:0008270">
    <property type="term" value="F:zinc ion binding"/>
    <property type="evidence" value="ECO:0007669"/>
    <property type="project" value="UniProtKB-KW"/>
</dbReference>
<organism evidence="6 7">
    <name type="scientific">Skeletonema marinoi</name>
    <dbReference type="NCBI Taxonomy" id="267567"/>
    <lineage>
        <taxon>Eukaryota</taxon>
        <taxon>Sar</taxon>
        <taxon>Stramenopiles</taxon>
        <taxon>Ochrophyta</taxon>
        <taxon>Bacillariophyta</taxon>
        <taxon>Coscinodiscophyceae</taxon>
        <taxon>Thalassiosirophycidae</taxon>
        <taxon>Thalassiosirales</taxon>
        <taxon>Skeletonemataceae</taxon>
        <taxon>Skeletonema</taxon>
        <taxon>Skeletonema marinoi-dohrnii complex</taxon>
    </lineage>
</organism>
<dbReference type="AlphaFoldDB" id="A0AAD9DA40"/>
<dbReference type="PROSITE" id="PS50865">
    <property type="entry name" value="ZF_MYND_2"/>
    <property type="match status" value="1"/>
</dbReference>
<feature type="domain" description="MYND-type" evidence="5">
    <location>
        <begin position="800"/>
        <end position="838"/>
    </location>
</feature>
<evidence type="ECO:0000259" key="5">
    <source>
        <dbReference type="PROSITE" id="PS50865"/>
    </source>
</evidence>
<evidence type="ECO:0000256" key="2">
    <source>
        <dbReference type="ARBA" id="ARBA00022771"/>
    </source>
</evidence>
<keyword evidence="7" id="KW-1185">Reference proteome</keyword>